<dbReference type="Proteomes" id="UP000282876">
    <property type="component" value="Unassembled WGS sequence"/>
</dbReference>
<dbReference type="Pfam" id="PF02224">
    <property type="entry name" value="Cytidylate_kin"/>
    <property type="match status" value="1"/>
</dbReference>
<evidence type="ECO:0000313" key="11">
    <source>
        <dbReference type="Proteomes" id="UP000282876"/>
    </source>
</evidence>
<dbReference type="EC" id="2.7.4.25" evidence="2"/>
<dbReference type="InterPro" id="IPR027417">
    <property type="entry name" value="P-loop_NTPase"/>
</dbReference>
<organism evidence="10 11">
    <name type="scientific">Tubulinosema ratisbonensis</name>
    <dbReference type="NCBI Taxonomy" id="291195"/>
    <lineage>
        <taxon>Eukaryota</taxon>
        <taxon>Fungi</taxon>
        <taxon>Fungi incertae sedis</taxon>
        <taxon>Microsporidia</taxon>
        <taxon>Tubulinosematoidea</taxon>
        <taxon>Tubulinosematidae</taxon>
        <taxon>Tubulinosema</taxon>
    </lineage>
</organism>
<protein>
    <recommendedName>
        <fullName evidence="2">(d)CMP kinase</fullName>
        <ecNumber evidence="2">2.7.4.25</ecNumber>
    </recommendedName>
</protein>
<evidence type="ECO:0000256" key="8">
    <source>
        <dbReference type="ARBA" id="ARBA00048478"/>
    </source>
</evidence>
<keyword evidence="3" id="KW-0808">Transferase</keyword>
<dbReference type="EMBL" id="RCSS01000252">
    <property type="protein sequence ID" value="RVD92309.1"/>
    <property type="molecule type" value="Genomic_DNA"/>
</dbReference>
<keyword evidence="5 10" id="KW-0418">Kinase</keyword>
<evidence type="ECO:0000256" key="1">
    <source>
        <dbReference type="ARBA" id="ARBA00009427"/>
    </source>
</evidence>
<evidence type="ECO:0000259" key="9">
    <source>
        <dbReference type="Pfam" id="PF02224"/>
    </source>
</evidence>
<dbReference type="NCBIfam" id="TIGR00017">
    <property type="entry name" value="cmk"/>
    <property type="match status" value="1"/>
</dbReference>
<evidence type="ECO:0000256" key="7">
    <source>
        <dbReference type="ARBA" id="ARBA00047615"/>
    </source>
</evidence>
<keyword evidence="4" id="KW-0547">Nucleotide-binding</keyword>
<dbReference type="STRING" id="291195.A0A437AMJ9"/>
<sequence>MKNIIITIDGPAGAGKTDTAKLVAKRLNLIHYNSGYSYRAITLALINNNLINKDYNSKEIVKFVNEINIKNKGNTVFLDDEDVTAQLKTSQIDANVPEVAKIGHIRNKTKEILLDFATSGVGLVVEGRDIGTVVLPHADVKIFLTASLDIRALRRLEQISNLSFSEVYESIKERDDIDSSREIAPLKMPEDSFLLDNTDLTKEETVEHIVGIARGLKKIRNIEE</sequence>
<dbReference type="HAMAP" id="MF_00238">
    <property type="entry name" value="Cytidyl_kinase_type1"/>
    <property type="match status" value="1"/>
</dbReference>
<reference evidence="10 11" key="1">
    <citation type="submission" date="2018-10" db="EMBL/GenBank/DDBJ databases">
        <title>Draft genome sequence of the microsporidian Tubulinosema ratisbonensis.</title>
        <authorList>
            <person name="Polonais V."/>
            <person name="Peyretaillade E."/>
            <person name="Niehus S."/>
            <person name="Wawrzyniak I."/>
            <person name="Franchet A."/>
            <person name="Gaspin C."/>
            <person name="Reichstadt M."/>
            <person name="Belser C."/>
            <person name="Labadie K."/>
            <person name="Delbac F."/>
            <person name="Ferrandon D."/>
        </authorList>
    </citation>
    <scope>NUCLEOTIDE SEQUENCE [LARGE SCALE GENOMIC DNA]</scope>
    <source>
        <strain evidence="10 11">Franzen</strain>
    </source>
</reference>
<dbReference type="Gene3D" id="3.40.50.300">
    <property type="entry name" value="P-loop containing nucleotide triphosphate hydrolases"/>
    <property type="match status" value="1"/>
</dbReference>
<evidence type="ECO:0000256" key="3">
    <source>
        <dbReference type="ARBA" id="ARBA00022679"/>
    </source>
</evidence>
<dbReference type="CDD" id="cd02020">
    <property type="entry name" value="CMPK"/>
    <property type="match status" value="1"/>
</dbReference>
<dbReference type="InterPro" id="IPR003136">
    <property type="entry name" value="Cytidylate_kin"/>
</dbReference>
<comment type="similarity">
    <text evidence="1">Belongs to the cytidylate kinase family. Type 1 subfamily.</text>
</comment>
<evidence type="ECO:0000256" key="6">
    <source>
        <dbReference type="ARBA" id="ARBA00022840"/>
    </source>
</evidence>
<dbReference type="InterPro" id="IPR011994">
    <property type="entry name" value="Cytidylate_kinase_dom"/>
</dbReference>
<dbReference type="GO" id="GO:0005524">
    <property type="term" value="F:ATP binding"/>
    <property type="evidence" value="ECO:0007669"/>
    <property type="project" value="UniProtKB-KW"/>
</dbReference>
<dbReference type="GO" id="GO:0006139">
    <property type="term" value="P:nucleobase-containing compound metabolic process"/>
    <property type="evidence" value="ECO:0007669"/>
    <property type="project" value="InterPro"/>
</dbReference>
<keyword evidence="6" id="KW-0067">ATP-binding</keyword>
<comment type="catalytic activity">
    <reaction evidence="8">
        <text>CMP + ATP = CDP + ADP</text>
        <dbReference type="Rhea" id="RHEA:11600"/>
        <dbReference type="ChEBI" id="CHEBI:30616"/>
        <dbReference type="ChEBI" id="CHEBI:58069"/>
        <dbReference type="ChEBI" id="CHEBI:60377"/>
        <dbReference type="ChEBI" id="CHEBI:456216"/>
        <dbReference type="EC" id="2.7.4.25"/>
    </reaction>
</comment>
<dbReference type="SUPFAM" id="SSF52540">
    <property type="entry name" value="P-loop containing nucleoside triphosphate hydrolases"/>
    <property type="match status" value="1"/>
</dbReference>
<feature type="domain" description="Cytidylate kinase" evidence="9">
    <location>
        <begin position="6"/>
        <end position="212"/>
    </location>
</feature>
<evidence type="ECO:0000313" key="10">
    <source>
        <dbReference type="EMBL" id="RVD92309.1"/>
    </source>
</evidence>
<evidence type="ECO:0000256" key="4">
    <source>
        <dbReference type="ARBA" id="ARBA00022741"/>
    </source>
</evidence>
<proteinExistence type="inferred from homology"/>
<evidence type="ECO:0000256" key="2">
    <source>
        <dbReference type="ARBA" id="ARBA00012906"/>
    </source>
</evidence>
<comment type="caution">
    <text evidence="10">The sequence shown here is derived from an EMBL/GenBank/DDBJ whole genome shotgun (WGS) entry which is preliminary data.</text>
</comment>
<accession>A0A437AMJ9</accession>
<evidence type="ECO:0000256" key="5">
    <source>
        <dbReference type="ARBA" id="ARBA00022777"/>
    </source>
</evidence>
<dbReference type="OrthoDB" id="10263145at2759"/>
<name>A0A437AMJ9_9MICR</name>
<comment type="catalytic activity">
    <reaction evidence="7">
        <text>dCMP + ATP = dCDP + ADP</text>
        <dbReference type="Rhea" id="RHEA:25094"/>
        <dbReference type="ChEBI" id="CHEBI:30616"/>
        <dbReference type="ChEBI" id="CHEBI:57566"/>
        <dbReference type="ChEBI" id="CHEBI:58593"/>
        <dbReference type="ChEBI" id="CHEBI:456216"/>
        <dbReference type="EC" id="2.7.4.25"/>
    </reaction>
</comment>
<dbReference type="VEuPathDB" id="MicrosporidiaDB:TUBRATIS_12030"/>
<gene>
    <name evidence="10" type="ORF">TUBRATIS_12030</name>
</gene>
<dbReference type="AlphaFoldDB" id="A0A437AMJ9"/>
<keyword evidence="11" id="KW-1185">Reference proteome</keyword>
<dbReference type="GO" id="GO:0036431">
    <property type="term" value="F:dCMP kinase activity"/>
    <property type="evidence" value="ECO:0007669"/>
    <property type="project" value="InterPro"/>
</dbReference>